<organism evidence="1 2">
    <name type="scientific">Pontibacter diazotrophicus</name>
    <dbReference type="NCBI Taxonomy" id="1400979"/>
    <lineage>
        <taxon>Bacteria</taxon>
        <taxon>Pseudomonadati</taxon>
        <taxon>Bacteroidota</taxon>
        <taxon>Cytophagia</taxon>
        <taxon>Cytophagales</taxon>
        <taxon>Hymenobacteraceae</taxon>
        <taxon>Pontibacter</taxon>
    </lineage>
</organism>
<dbReference type="RefSeq" id="WP_115566521.1">
    <property type="nucleotide sequence ID" value="NZ_QRGR01000017.1"/>
</dbReference>
<proteinExistence type="predicted"/>
<dbReference type="EMBL" id="QRGR01000017">
    <property type="protein sequence ID" value="RDV14230.1"/>
    <property type="molecule type" value="Genomic_DNA"/>
</dbReference>
<evidence type="ECO:0008006" key="3">
    <source>
        <dbReference type="Google" id="ProtNLM"/>
    </source>
</evidence>
<evidence type="ECO:0000313" key="2">
    <source>
        <dbReference type="Proteomes" id="UP000256708"/>
    </source>
</evidence>
<accession>A0A3D8LA07</accession>
<name>A0A3D8LA07_9BACT</name>
<dbReference type="Gene3D" id="1.10.3680.10">
    <property type="entry name" value="TerB-like"/>
    <property type="match status" value="1"/>
</dbReference>
<dbReference type="SUPFAM" id="SSF158682">
    <property type="entry name" value="TerB-like"/>
    <property type="match status" value="1"/>
</dbReference>
<evidence type="ECO:0000313" key="1">
    <source>
        <dbReference type="EMBL" id="RDV14230.1"/>
    </source>
</evidence>
<sequence length="128" mass="14603">MATGITLESFLDTKEKKLAFFQNMVLVAMADRYIDDAESDFLLSIGEQLDLSEEDTLPITDNLSSLTFIIPEEGLLKTLELQALVMMVLQDGEVEEREYNLCLEYTRRIGFSKDILDELITKLSNRQS</sequence>
<dbReference type="InterPro" id="IPR029024">
    <property type="entry name" value="TerB-like"/>
</dbReference>
<dbReference type="Proteomes" id="UP000256708">
    <property type="component" value="Unassembled WGS sequence"/>
</dbReference>
<reference evidence="2" key="1">
    <citation type="submission" date="2018-08" db="EMBL/GenBank/DDBJ databases">
        <authorList>
            <person name="Liu Z.-W."/>
            <person name="Du Z.-J."/>
        </authorList>
    </citation>
    <scope>NUCLEOTIDE SEQUENCE [LARGE SCALE GENOMIC DNA]</scope>
    <source>
        <strain evidence="2">H4X</strain>
    </source>
</reference>
<keyword evidence="2" id="KW-1185">Reference proteome</keyword>
<gene>
    <name evidence="1" type="ORF">DXT99_15675</name>
</gene>
<dbReference type="AlphaFoldDB" id="A0A3D8LA07"/>
<protein>
    <recommendedName>
        <fullName evidence="3">TerB family tellurite resistance protein</fullName>
    </recommendedName>
</protein>
<dbReference type="OrthoDB" id="882467at2"/>
<comment type="caution">
    <text evidence="1">The sequence shown here is derived from an EMBL/GenBank/DDBJ whole genome shotgun (WGS) entry which is preliminary data.</text>
</comment>